<dbReference type="Pfam" id="PF08239">
    <property type="entry name" value="SH3_3"/>
    <property type="match status" value="1"/>
</dbReference>
<feature type="chain" id="PRO_5011761600" evidence="1">
    <location>
        <begin position="26"/>
        <end position="425"/>
    </location>
</feature>
<accession>A0A1I2A3A5</accession>
<dbReference type="EMBL" id="FONL01000005">
    <property type="protein sequence ID" value="SFE38257.1"/>
    <property type="molecule type" value="Genomic_DNA"/>
</dbReference>
<dbReference type="Gene3D" id="2.30.30.40">
    <property type="entry name" value="SH3 Domains"/>
    <property type="match status" value="1"/>
</dbReference>
<name>A0A1I2A3A5_9FIRM</name>
<dbReference type="PROSITE" id="PS51781">
    <property type="entry name" value="SH3B"/>
    <property type="match status" value="1"/>
</dbReference>
<dbReference type="AlphaFoldDB" id="A0A1I2A3A5"/>
<dbReference type="Proteomes" id="UP000198896">
    <property type="component" value="Unassembled WGS sequence"/>
</dbReference>
<keyword evidence="1" id="KW-0732">Signal</keyword>
<feature type="domain" description="SH3b" evidence="2">
    <location>
        <begin position="349"/>
        <end position="421"/>
    </location>
</feature>
<evidence type="ECO:0000313" key="3">
    <source>
        <dbReference type="EMBL" id="SFE38257.1"/>
    </source>
</evidence>
<evidence type="ECO:0000313" key="4">
    <source>
        <dbReference type="Proteomes" id="UP000198896"/>
    </source>
</evidence>
<proteinExistence type="predicted"/>
<dbReference type="STRING" id="1123323.SAMN05216245_10526"/>
<feature type="signal peptide" evidence="1">
    <location>
        <begin position="1"/>
        <end position="25"/>
    </location>
</feature>
<dbReference type="RefSeq" id="WP_177205928.1">
    <property type="nucleotide sequence ID" value="NZ_FONL01000005.1"/>
</dbReference>
<reference evidence="3 4" key="1">
    <citation type="submission" date="2016-10" db="EMBL/GenBank/DDBJ databases">
        <authorList>
            <person name="de Groot N.N."/>
        </authorList>
    </citation>
    <scope>NUCLEOTIDE SEQUENCE [LARGE SCALE GENOMIC DNA]</scope>
    <source>
        <strain evidence="3 4">DSM 9236</strain>
    </source>
</reference>
<evidence type="ECO:0000256" key="1">
    <source>
        <dbReference type="SAM" id="SignalP"/>
    </source>
</evidence>
<evidence type="ECO:0000259" key="2">
    <source>
        <dbReference type="PROSITE" id="PS51781"/>
    </source>
</evidence>
<gene>
    <name evidence="3" type="ORF">SAMN05216245_10526</name>
</gene>
<sequence length="425" mass="47391">MRRMRNLFSMILLLVCLLVTVSAWAMPPEDGIYEKKDGSGNVTGRMFIITLRGKASETQEGFTMETSPGAPIIAMQALDGNGNVTEELATCYSWKTDTAGAGETGIRLRGETLQNAMQKYKKFTPEVFSTAFGQQVEFGFVNEGRANAYNCSDALNGEYVRNSSATNYYPLSVLLFVYEKTLNSQAFLNRGIAANTYSLSDEQEAGPWHGDYYVLNVSNQDRQDMWTVTAEKNLRIVMENHNRDYHFLFVRNNYHGDPSWVGITWGAFTGEAMTSVNALYLHRHITVFAPEMLENPDTFIRLTDFYSGEGPDAVTTNAMAVLVPEGNDTMRLGHANISDTGTIQFYKEMGRAEIKGEGVRIREEPNTNCAILGEKDTGYPLTVLGFVKEPGEKYGTYKWAKVQLDDGTVGYVSGQFIRGIDTPFD</sequence>
<keyword evidence="4" id="KW-1185">Reference proteome</keyword>
<dbReference type="InterPro" id="IPR003646">
    <property type="entry name" value="SH3-like_bac-type"/>
</dbReference>
<dbReference type="SMART" id="SM00287">
    <property type="entry name" value="SH3b"/>
    <property type="match status" value="1"/>
</dbReference>
<protein>
    <submittedName>
        <fullName evidence="3">SH3 domain-containing protein</fullName>
    </submittedName>
</protein>
<organism evidence="3 4">
    <name type="scientific">Succiniclasticum ruminis DSM 9236</name>
    <dbReference type="NCBI Taxonomy" id="1123323"/>
    <lineage>
        <taxon>Bacteria</taxon>
        <taxon>Bacillati</taxon>
        <taxon>Bacillota</taxon>
        <taxon>Negativicutes</taxon>
        <taxon>Acidaminococcales</taxon>
        <taxon>Acidaminococcaceae</taxon>
        <taxon>Succiniclasticum</taxon>
    </lineage>
</organism>